<organism evidence="2 3">
    <name type="scientific">Fuerstiella marisgermanici</name>
    <dbReference type="NCBI Taxonomy" id="1891926"/>
    <lineage>
        <taxon>Bacteria</taxon>
        <taxon>Pseudomonadati</taxon>
        <taxon>Planctomycetota</taxon>
        <taxon>Planctomycetia</taxon>
        <taxon>Planctomycetales</taxon>
        <taxon>Planctomycetaceae</taxon>
        <taxon>Fuerstiella</taxon>
    </lineage>
</organism>
<evidence type="ECO:0000256" key="1">
    <source>
        <dbReference type="SAM" id="MobiDB-lite"/>
    </source>
</evidence>
<evidence type="ECO:0000313" key="3">
    <source>
        <dbReference type="Proteomes" id="UP000187735"/>
    </source>
</evidence>
<dbReference type="Proteomes" id="UP000187735">
    <property type="component" value="Chromosome"/>
</dbReference>
<evidence type="ECO:0000313" key="2">
    <source>
        <dbReference type="EMBL" id="APZ96430.1"/>
    </source>
</evidence>
<feature type="region of interest" description="Disordered" evidence="1">
    <location>
        <begin position="109"/>
        <end position="129"/>
    </location>
</feature>
<dbReference type="AlphaFoldDB" id="A0A1P8WQU7"/>
<keyword evidence="3" id="KW-1185">Reference proteome</keyword>
<dbReference type="EMBL" id="CP017641">
    <property type="protein sequence ID" value="APZ96430.1"/>
    <property type="molecule type" value="Genomic_DNA"/>
</dbReference>
<accession>A0A1P8WQU7</accession>
<gene>
    <name evidence="2" type="ORF">Fuma_06099</name>
</gene>
<name>A0A1P8WQU7_9PLAN</name>
<sequence length="129" mass="14851">MPYPELLENTARHPDDGGKAKSVVYRMPRCFSFQKQRQGAMTRAGRHIPPDTVMHSTWQDRLFALTASRRFCRRCRFSVLAVRVVATLTGGGQLCHQNGWRHLVIERSQQDSGRSHERRHCGSSIRTNF</sequence>
<reference evidence="2 3" key="1">
    <citation type="journal article" date="2016" name="Front. Microbiol.">
        <title>Fuerstia marisgermanicae gen. nov., sp. nov., an Unusual Member of the Phylum Planctomycetes from the German Wadden Sea.</title>
        <authorList>
            <person name="Kohn T."/>
            <person name="Heuer A."/>
            <person name="Jogler M."/>
            <person name="Vollmers J."/>
            <person name="Boedeker C."/>
            <person name="Bunk B."/>
            <person name="Rast P."/>
            <person name="Borchert D."/>
            <person name="Glockner I."/>
            <person name="Freese H.M."/>
            <person name="Klenk H.P."/>
            <person name="Overmann J."/>
            <person name="Kaster A.K."/>
            <person name="Rohde M."/>
            <person name="Wiegand S."/>
            <person name="Jogler C."/>
        </authorList>
    </citation>
    <scope>NUCLEOTIDE SEQUENCE [LARGE SCALE GENOMIC DNA]</scope>
    <source>
        <strain evidence="2 3">NH11</strain>
    </source>
</reference>
<dbReference type="KEGG" id="fmr:Fuma_06099"/>
<proteinExistence type="predicted"/>
<protein>
    <submittedName>
        <fullName evidence="2">Uncharacterized protein</fullName>
    </submittedName>
</protein>